<dbReference type="EMBL" id="GBXM01049234">
    <property type="protein sequence ID" value="JAH59343.1"/>
    <property type="molecule type" value="Transcribed_RNA"/>
</dbReference>
<evidence type="ECO:0000313" key="1">
    <source>
        <dbReference type="EMBL" id="JAH59343.1"/>
    </source>
</evidence>
<accession>A0A0E9U323</accession>
<reference evidence="1" key="2">
    <citation type="journal article" date="2015" name="Fish Shellfish Immunol.">
        <title>Early steps in the European eel (Anguilla anguilla)-Vibrio vulnificus interaction in the gills: Role of the RtxA13 toxin.</title>
        <authorList>
            <person name="Callol A."/>
            <person name="Pajuelo D."/>
            <person name="Ebbesson L."/>
            <person name="Teles M."/>
            <person name="MacKenzie S."/>
            <person name="Amaro C."/>
        </authorList>
    </citation>
    <scope>NUCLEOTIDE SEQUENCE</scope>
</reference>
<dbReference type="AlphaFoldDB" id="A0A0E9U323"/>
<reference evidence="1" key="1">
    <citation type="submission" date="2014-11" db="EMBL/GenBank/DDBJ databases">
        <authorList>
            <person name="Amaro Gonzalez C."/>
        </authorList>
    </citation>
    <scope>NUCLEOTIDE SEQUENCE</scope>
</reference>
<name>A0A0E9U323_ANGAN</name>
<sequence>MFSMGMLQRAASPANTVLHTLNGTALDTFHPKDQGRDKNT</sequence>
<protein>
    <submittedName>
        <fullName evidence="1">Uncharacterized protein</fullName>
    </submittedName>
</protein>
<proteinExistence type="predicted"/>
<organism evidence="1">
    <name type="scientific">Anguilla anguilla</name>
    <name type="common">European freshwater eel</name>
    <name type="synonym">Muraena anguilla</name>
    <dbReference type="NCBI Taxonomy" id="7936"/>
    <lineage>
        <taxon>Eukaryota</taxon>
        <taxon>Metazoa</taxon>
        <taxon>Chordata</taxon>
        <taxon>Craniata</taxon>
        <taxon>Vertebrata</taxon>
        <taxon>Euteleostomi</taxon>
        <taxon>Actinopterygii</taxon>
        <taxon>Neopterygii</taxon>
        <taxon>Teleostei</taxon>
        <taxon>Anguilliformes</taxon>
        <taxon>Anguillidae</taxon>
        <taxon>Anguilla</taxon>
    </lineage>
</organism>